<dbReference type="EMBL" id="VIEB01000594">
    <property type="protein sequence ID" value="TQD85506.1"/>
    <property type="molecule type" value="Genomic_DNA"/>
</dbReference>
<keyword evidence="2" id="KW-1133">Transmembrane helix</keyword>
<keyword evidence="2" id="KW-0812">Transmembrane</keyword>
<dbReference type="PANTHER" id="PTHR43520">
    <property type="entry name" value="ATP7, ISOFORM B"/>
    <property type="match status" value="1"/>
</dbReference>
<protein>
    <submittedName>
        <fullName evidence="3">Uncharacterized protein</fullName>
    </submittedName>
</protein>
<feature type="transmembrane region" description="Helical" evidence="2">
    <location>
        <begin position="71"/>
        <end position="91"/>
    </location>
</feature>
<evidence type="ECO:0000313" key="4">
    <source>
        <dbReference type="Proteomes" id="UP000315295"/>
    </source>
</evidence>
<evidence type="ECO:0000256" key="1">
    <source>
        <dbReference type="ARBA" id="ARBA00022967"/>
    </source>
</evidence>
<accession>A0A540LGB8</accession>
<dbReference type="SUPFAM" id="SSF56784">
    <property type="entry name" value="HAD-like"/>
    <property type="match status" value="1"/>
</dbReference>
<dbReference type="GO" id="GO:0043682">
    <property type="term" value="F:P-type divalent copper transporter activity"/>
    <property type="evidence" value="ECO:0007669"/>
    <property type="project" value="TreeGrafter"/>
</dbReference>
<dbReference type="GO" id="GO:0016020">
    <property type="term" value="C:membrane"/>
    <property type="evidence" value="ECO:0007669"/>
    <property type="project" value="TreeGrafter"/>
</dbReference>
<dbReference type="InterPro" id="IPR023214">
    <property type="entry name" value="HAD_sf"/>
</dbReference>
<dbReference type="AlphaFoldDB" id="A0A540LGB8"/>
<evidence type="ECO:0000256" key="2">
    <source>
        <dbReference type="SAM" id="Phobius"/>
    </source>
</evidence>
<dbReference type="PANTHER" id="PTHR43520:SF18">
    <property type="entry name" value="COPPER-TRANSPORTING ATPASE HMA4-LIKE ISOFORM X1"/>
    <property type="match status" value="1"/>
</dbReference>
<keyword evidence="2" id="KW-0472">Membrane</keyword>
<dbReference type="STRING" id="106549.A0A540LGB8"/>
<reference evidence="3 4" key="1">
    <citation type="journal article" date="2019" name="G3 (Bethesda)">
        <title>Sequencing of a Wild Apple (Malus baccata) Genome Unravels the Differences Between Cultivated and Wild Apple Species Regarding Disease Resistance and Cold Tolerance.</title>
        <authorList>
            <person name="Chen X."/>
        </authorList>
    </citation>
    <scope>NUCLEOTIDE SEQUENCE [LARGE SCALE GENOMIC DNA]</scope>
    <source>
        <strain evidence="4">cv. Shandingzi</strain>
        <tissue evidence="3">Leaves</tissue>
    </source>
</reference>
<keyword evidence="1" id="KW-1278">Translocase</keyword>
<organism evidence="3 4">
    <name type="scientific">Malus baccata</name>
    <name type="common">Siberian crab apple</name>
    <name type="synonym">Pyrus baccata</name>
    <dbReference type="NCBI Taxonomy" id="106549"/>
    <lineage>
        <taxon>Eukaryota</taxon>
        <taxon>Viridiplantae</taxon>
        <taxon>Streptophyta</taxon>
        <taxon>Embryophyta</taxon>
        <taxon>Tracheophyta</taxon>
        <taxon>Spermatophyta</taxon>
        <taxon>Magnoliopsida</taxon>
        <taxon>eudicotyledons</taxon>
        <taxon>Gunneridae</taxon>
        <taxon>Pentapetalae</taxon>
        <taxon>rosids</taxon>
        <taxon>fabids</taxon>
        <taxon>Rosales</taxon>
        <taxon>Rosaceae</taxon>
        <taxon>Amygdaloideae</taxon>
        <taxon>Maleae</taxon>
        <taxon>Malus</taxon>
    </lineage>
</organism>
<name>A0A540LGB8_MALBA</name>
<comment type="caution">
    <text evidence="3">The sequence shown here is derived from an EMBL/GenBank/DDBJ whole genome shotgun (WGS) entry which is preliminary data.</text>
</comment>
<feature type="transmembrane region" description="Helical" evidence="2">
    <location>
        <begin position="14"/>
        <end position="34"/>
    </location>
</feature>
<dbReference type="InterPro" id="IPR036412">
    <property type="entry name" value="HAD-like_sf"/>
</dbReference>
<dbReference type="Proteomes" id="UP000315295">
    <property type="component" value="Unassembled WGS sequence"/>
</dbReference>
<proteinExistence type="predicted"/>
<gene>
    <name evidence="3" type="ORF">C1H46_028918</name>
</gene>
<evidence type="ECO:0000313" key="3">
    <source>
        <dbReference type="EMBL" id="TQD85506.1"/>
    </source>
</evidence>
<dbReference type="GO" id="GO:0055070">
    <property type="term" value="P:copper ion homeostasis"/>
    <property type="evidence" value="ECO:0007669"/>
    <property type="project" value="TreeGrafter"/>
</dbReference>
<keyword evidence="4" id="KW-1185">Reference proteome</keyword>
<dbReference type="Gene3D" id="3.40.50.1000">
    <property type="entry name" value="HAD superfamily/HAD-like"/>
    <property type="match status" value="1"/>
</dbReference>
<dbReference type="GO" id="GO:0005507">
    <property type="term" value="F:copper ion binding"/>
    <property type="evidence" value="ECO:0007669"/>
    <property type="project" value="TreeGrafter"/>
</dbReference>
<sequence>MTGLASANLPKESILVHLLALSVMGFVVIAHGRLPEVSTVQTQMRPLHSTFLGIPLSIAETTRWFTRSFTALSPCIPATVLLMLVSFLIFSDSDSWETRSRQCCALLQLLNGGVLHSTNITSIMVTGDNLATAAAIGKEVAIDKVYAETDPVGKADRIKELQIEDY</sequence>